<dbReference type="SUPFAM" id="SSF56176">
    <property type="entry name" value="FAD-binding/transporter-associated domain-like"/>
    <property type="match status" value="1"/>
</dbReference>
<keyword evidence="6" id="KW-1185">Reference proteome</keyword>
<reference evidence="5 6" key="1">
    <citation type="journal article" date="2019" name="Int. J. Syst. Evol. Microbiol.">
        <title>The Global Catalogue of Microorganisms (GCM) 10K type strain sequencing project: providing services to taxonomists for standard genome sequencing and annotation.</title>
        <authorList>
            <consortium name="The Broad Institute Genomics Platform"/>
            <consortium name="The Broad Institute Genome Sequencing Center for Infectious Disease"/>
            <person name="Wu L."/>
            <person name="Ma J."/>
        </authorList>
    </citation>
    <scope>NUCLEOTIDE SEQUENCE [LARGE SCALE GENOMIC DNA]</scope>
    <source>
        <strain evidence="5 6">JCM 16009</strain>
    </source>
</reference>
<gene>
    <name evidence="5" type="ORF">GCM10009836_60460</name>
</gene>
<name>A0ABN2NJ29_9PSEU</name>
<dbReference type="InterPro" id="IPR016166">
    <property type="entry name" value="FAD-bd_PCMH"/>
</dbReference>
<dbReference type="InterPro" id="IPR036318">
    <property type="entry name" value="FAD-bd_PCMH-like_sf"/>
</dbReference>
<keyword evidence="2" id="KW-0274">FAD</keyword>
<dbReference type="PROSITE" id="PS51387">
    <property type="entry name" value="FAD_PCMH"/>
    <property type="match status" value="1"/>
</dbReference>
<evidence type="ECO:0000256" key="1">
    <source>
        <dbReference type="ARBA" id="ARBA00022630"/>
    </source>
</evidence>
<evidence type="ECO:0000259" key="4">
    <source>
        <dbReference type="PROSITE" id="PS51387"/>
    </source>
</evidence>
<dbReference type="PANTHER" id="PTHR42659:SF2">
    <property type="entry name" value="XANTHINE DEHYDROGENASE SUBUNIT C-RELATED"/>
    <property type="match status" value="1"/>
</dbReference>
<keyword evidence="1" id="KW-0285">Flavoprotein</keyword>
<dbReference type="Gene3D" id="3.30.390.50">
    <property type="entry name" value="CO dehydrogenase flavoprotein, C-terminal domain"/>
    <property type="match status" value="1"/>
</dbReference>
<dbReference type="InterPro" id="IPR005107">
    <property type="entry name" value="CO_DH_flav_C"/>
</dbReference>
<dbReference type="Gene3D" id="3.30.465.10">
    <property type="match status" value="1"/>
</dbReference>
<dbReference type="InterPro" id="IPR036683">
    <property type="entry name" value="CO_DH_flav_C_dom_sf"/>
</dbReference>
<keyword evidence="3" id="KW-0560">Oxidoreductase</keyword>
<dbReference type="Pfam" id="PF00941">
    <property type="entry name" value="FAD_binding_5"/>
    <property type="match status" value="1"/>
</dbReference>
<proteinExistence type="predicted"/>
<dbReference type="InterPro" id="IPR016169">
    <property type="entry name" value="FAD-bd_PCMH_sub2"/>
</dbReference>
<comment type="caution">
    <text evidence="5">The sequence shown here is derived from an EMBL/GenBank/DDBJ whole genome shotgun (WGS) entry which is preliminary data.</text>
</comment>
<dbReference type="Proteomes" id="UP001500449">
    <property type="component" value="Unassembled WGS sequence"/>
</dbReference>
<dbReference type="EMBL" id="BAAAQK010000025">
    <property type="protein sequence ID" value="GAA1871536.1"/>
    <property type="molecule type" value="Genomic_DNA"/>
</dbReference>
<dbReference type="RefSeq" id="WP_344424771.1">
    <property type="nucleotide sequence ID" value="NZ_BAAAQK010000025.1"/>
</dbReference>
<evidence type="ECO:0000313" key="5">
    <source>
        <dbReference type="EMBL" id="GAA1871536.1"/>
    </source>
</evidence>
<evidence type="ECO:0000256" key="2">
    <source>
        <dbReference type="ARBA" id="ARBA00022827"/>
    </source>
</evidence>
<dbReference type="Gene3D" id="3.30.43.10">
    <property type="entry name" value="Uridine Diphospho-n-acetylenolpyruvylglucosamine Reductase, domain 2"/>
    <property type="match status" value="1"/>
</dbReference>
<dbReference type="SMART" id="SM01092">
    <property type="entry name" value="CO_deh_flav_C"/>
    <property type="match status" value="1"/>
</dbReference>
<dbReference type="InterPro" id="IPR016167">
    <property type="entry name" value="FAD-bd_PCMH_sub1"/>
</dbReference>
<dbReference type="InterPro" id="IPR051312">
    <property type="entry name" value="Diverse_Substr_Oxidored"/>
</dbReference>
<protein>
    <submittedName>
        <fullName evidence="5">Xanthine dehydrogenase family protein subunit M</fullName>
    </submittedName>
</protein>
<sequence length="292" mass="29976">MKPAPFEHWAPTSVDEAVKILSGLDDPGDAKVMAGGQSLMPLLNLRLSQPAHIVDLNAVTGISEVYRERDTLVVGAMCRQRTAERSEDVAAAVPLVVEALTNVGHPAIRNRGTVGGSIAHADPAAELPTVALCLDAELVAQGPGGERRIAAADFFDGFLSTALGEQEILTAVRFPVDGPGCGSAFAEVARRHGDFAMAGVAVHVRLSGDTIAEARIAVSGVALTPVRAADAEAALRGATPGDEAFAAAAAATSAALDPASDLHASGAYRTHVAGVLVRRALATATDRARESQ</sequence>
<feature type="domain" description="FAD-binding PCMH-type" evidence="4">
    <location>
        <begin position="1"/>
        <end position="179"/>
    </location>
</feature>
<organism evidence="5 6">
    <name type="scientific">Pseudonocardia ailaonensis</name>
    <dbReference type="NCBI Taxonomy" id="367279"/>
    <lineage>
        <taxon>Bacteria</taxon>
        <taxon>Bacillati</taxon>
        <taxon>Actinomycetota</taxon>
        <taxon>Actinomycetes</taxon>
        <taxon>Pseudonocardiales</taxon>
        <taxon>Pseudonocardiaceae</taxon>
        <taxon>Pseudonocardia</taxon>
    </lineage>
</organism>
<dbReference type="Pfam" id="PF03450">
    <property type="entry name" value="CO_deh_flav_C"/>
    <property type="match status" value="1"/>
</dbReference>
<accession>A0ABN2NJ29</accession>
<evidence type="ECO:0000313" key="6">
    <source>
        <dbReference type="Proteomes" id="UP001500449"/>
    </source>
</evidence>
<dbReference type="InterPro" id="IPR002346">
    <property type="entry name" value="Mopterin_DH_FAD-bd"/>
</dbReference>
<evidence type="ECO:0000256" key="3">
    <source>
        <dbReference type="ARBA" id="ARBA00023002"/>
    </source>
</evidence>
<dbReference type="SUPFAM" id="SSF55447">
    <property type="entry name" value="CO dehydrogenase flavoprotein C-terminal domain-like"/>
    <property type="match status" value="1"/>
</dbReference>
<dbReference type="PANTHER" id="PTHR42659">
    <property type="entry name" value="XANTHINE DEHYDROGENASE SUBUNIT C-RELATED"/>
    <property type="match status" value="1"/>
</dbReference>